<dbReference type="PANTHER" id="PTHR46564">
    <property type="entry name" value="TRANSPOSASE"/>
    <property type="match status" value="1"/>
</dbReference>
<dbReference type="EMBL" id="JAUKPO010000169">
    <property type="protein sequence ID" value="MDO1452000.1"/>
    <property type="molecule type" value="Genomic_DNA"/>
</dbReference>
<gene>
    <name evidence="2" type="ORF">Q0590_37370</name>
</gene>
<dbReference type="InterPro" id="IPR036397">
    <property type="entry name" value="RNaseH_sf"/>
</dbReference>
<evidence type="ECO:0000313" key="2">
    <source>
        <dbReference type="EMBL" id="MDO1452000.1"/>
    </source>
</evidence>
<dbReference type="PANTHER" id="PTHR46564:SF1">
    <property type="entry name" value="TRANSPOSASE"/>
    <property type="match status" value="1"/>
</dbReference>
<evidence type="ECO:0000259" key="1">
    <source>
        <dbReference type="Pfam" id="PF13358"/>
    </source>
</evidence>
<reference evidence="2" key="1">
    <citation type="submission" date="2023-07" db="EMBL/GenBank/DDBJ databases">
        <title>The genome sequence of Rhodocytophaga aerolata KACC 12507.</title>
        <authorList>
            <person name="Zhang X."/>
        </authorList>
    </citation>
    <scope>NUCLEOTIDE SEQUENCE</scope>
    <source>
        <strain evidence="2">KACC 12507</strain>
    </source>
</reference>
<dbReference type="InterPro" id="IPR012337">
    <property type="entry name" value="RNaseH-like_sf"/>
</dbReference>
<feature type="domain" description="Tc1-like transposase DDE" evidence="1">
    <location>
        <begin position="40"/>
        <end position="179"/>
    </location>
</feature>
<dbReference type="InterPro" id="IPR047655">
    <property type="entry name" value="Transpos_IS630-like"/>
</dbReference>
<dbReference type="Pfam" id="PF13358">
    <property type="entry name" value="DDE_3"/>
    <property type="match status" value="1"/>
</dbReference>
<protein>
    <submittedName>
        <fullName evidence="2">IS630 family transposase</fullName>
    </submittedName>
</protein>
<dbReference type="InterPro" id="IPR038717">
    <property type="entry name" value="Tc1-like_DDE_dom"/>
</dbReference>
<name>A0ABT8RIT8_9BACT</name>
<dbReference type="Gene3D" id="3.30.420.10">
    <property type="entry name" value="Ribonuclease H-like superfamily/Ribonuclease H"/>
    <property type="match status" value="1"/>
</dbReference>
<keyword evidence="3" id="KW-1185">Reference proteome</keyword>
<evidence type="ECO:0000313" key="3">
    <source>
        <dbReference type="Proteomes" id="UP001168528"/>
    </source>
</evidence>
<dbReference type="RefSeq" id="WP_302042792.1">
    <property type="nucleotide sequence ID" value="NZ_JAUKPO010000169.1"/>
</dbReference>
<dbReference type="NCBIfam" id="NF033545">
    <property type="entry name" value="transpos_IS630"/>
    <property type="match status" value="1"/>
</dbReference>
<comment type="caution">
    <text evidence="2">The sequence shown here is derived from an EMBL/GenBank/DDBJ whole genome shotgun (WGS) entry which is preliminary data.</text>
</comment>
<dbReference type="Proteomes" id="UP001168528">
    <property type="component" value="Unassembled WGS sequence"/>
</dbReference>
<dbReference type="SUPFAM" id="SSF53098">
    <property type="entry name" value="Ribonuclease H-like"/>
    <property type="match status" value="1"/>
</dbReference>
<proteinExistence type="predicted"/>
<accession>A0ABT8RIT8</accession>
<organism evidence="2 3">
    <name type="scientific">Rhodocytophaga aerolata</name>
    <dbReference type="NCBI Taxonomy" id="455078"/>
    <lineage>
        <taxon>Bacteria</taxon>
        <taxon>Pseudomonadati</taxon>
        <taxon>Bacteroidota</taxon>
        <taxon>Cytophagia</taxon>
        <taxon>Cytophagales</taxon>
        <taxon>Rhodocytophagaceae</taxon>
        <taxon>Rhodocytophaga</taxon>
    </lineage>
</organism>
<sequence>MRNDSVRRRPKGKPDAALYRVRKAALALLEQQSRQGHIDLFYGDESQICEEGYVPYGWQFAREDVSIQVAKGGKINLFCMISRNNQFFYQTSREKMTALFIVEQLERFSFTVEKPTVVVVDNARIHTARKVKERLQVWQSRGLYIFYLPPYSPHLNICERVWKELKARWLKPQDYLSADALFYAAALALAAIGKSLCIHFSDFNL</sequence>